<evidence type="ECO:0000259" key="1">
    <source>
        <dbReference type="Pfam" id="PF03992"/>
    </source>
</evidence>
<name>A0A7D5ZI39_9NEIS</name>
<evidence type="ECO:0000313" key="2">
    <source>
        <dbReference type="EMBL" id="QLI82289.1"/>
    </source>
</evidence>
<dbReference type="RefSeq" id="WP_180306370.1">
    <property type="nucleotide sequence ID" value="NZ_CP058952.1"/>
</dbReference>
<gene>
    <name evidence="2" type="ORF">HZU75_12565</name>
</gene>
<keyword evidence="3" id="KW-1185">Reference proteome</keyword>
<protein>
    <recommendedName>
        <fullName evidence="1">ABM domain-containing protein</fullName>
    </recommendedName>
</protein>
<dbReference type="InterPro" id="IPR007138">
    <property type="entry name" value="ABM_dom"/>
</dbReference>
<accession>A0A7D5ZI39</accession>
<dbReference type="EMBL" id="CP058952">
    <property type="protein sequence ID" value="QLI82289.1"/>
    <property type="molecule type" value="Genomic_DNA"/>
</dbReference>
<dbReference type="Proteomes" id="UP000510822">
    <property type="component" value="Chromosome"/>
</dbReference>
<dbReference type="Pfam" id="PF03992">
    <property type="entry name" value="ABM"/>
    <property type="match status" value="1"/>
</dbReference>
<proteinExistence type="predicted"/>
<dbReference type="SUPFAM" id="SSF54909">
    <property type="entry name" value="Dimeric alpha+beta barrel"/>
    <property type="match status" value="1"/>
</dbReference>
<organism evidence="2 3">
    <name type="scientific">Chitinibacter fontanus</name>
    <dbReference type="NCBI Taxonomy" id="1737446"/>
    <lineage>
        <taxon>Bacteria</taxon>
        <taxon>Pseudomonadati</taxon>
        <taxon>Pseudomonadota</taxon>
        <taxon>Betaproteobacteria</taxon>
        <taxon>Neisseriales</taxon>
        <taxon>Chitinibacteraceae</taxon>
        <taxon>Chitinibacter</taxon>
    </lineage>
</organism>
<reference evidence="2 3" key="1">
    <citation type="journal article" date="2016" name="Int. J. Syst. Evol. Microbiol.">
        <title>Chitinibacter fontanus sp. nov., isolated from a spring.</title>
        <authorList>
            <person name="Sheu S.Y."/>
            <person name="Li Y.S."/>
            <person name="Young C.C."/>
            <person name="Chen W.M."/>
        </authorList>
    </citation>
    <scope>NUCLEOTIDE SEQUENCE [LARGE SCALE GENOMIC DNA]</scope>
    <source>
        <strain evidence="2 3">STM-7</strain>
    </source>
</reference>
<dbReference type="AlphaFoldDB" id="A0A7D5ZI39"/>
<evidence type="ECO:0000313" key="3">
    <source>
        <dbReference type="Proteomes" id="UP000510822"/>
    </source>
</evidence>
<dbReference type="InterPro" id="IPR011008">
    <property type="entry name" value="Dimeric_a/b-barrel"/>
</dbReference>
<sequence>MPSYNFSGATPMEPFILISTCIIHPNKYELASEAVVSLSVLMPNEPGCMQYFIYQNVDDFNNLTIFEEWCDFHSYMLSRASLRYQELAQLLHKNIDSFSVKLKRINSSEINGQTIPTTLKQIDDIV</sequence>
<dbReference type="Gene3D" id="3.30.70.100">
    <property type="match status" value="1"/>
</dbReference>
<dbReference type="KEGG" id="cfon:HZU75_12565"/>
<feature type="domain" description="ABM" evidence="1">
    <location>
        <begin position="32"/>
        <end position="85"/>
    </location>
</feature>